<dbReference type="KEGG" id="pprt:ET464_01410"/>
<evidence type="ECO:0000313" key="3">
    <source>
        <dbReference type="EMBL" id="QAY65237.1"/>
    </source>
</evidence>
<name>A0A4P6EXA7_9BACL</name>
<gene>
    <name evidence="3" type="ORF">ET464_01410</name>
</gene>
<reference evidence="3 4" key="1">
    <citation type="submission" date="2019-01" db="EMBL/GenBank/DDBJ databases">
        <title>Genome sequencing of strain FW100M-2.</title>
        <authorList>
            <person name="Heo J."/>
            <person name="Kim S.-J."/>
            <person name="Kim J.-S."/>
            <person name="Hong S.-B."/>
            <person name="Kwon S.-W."/>
        </authorList>
    </citation>
    <scope>NUCLEOTIDE SEQUENCE [LARGE SCALE GENOMIC DNA]</scope>
    <source>
        <strain evidence="3 4">FW100M-2</strain>
    </source>
</reference>
<organism evidence="3 4">
    <name type="scientific">Paenibacillus protaetiae</name>
    <dbReference type="NCBI Taxonomy" id="2509456"/>
    <lineage>
        <taxon>Bacteria</taxon>
        <taxon>Bacillati</taxon>
        <taxon>Bacillota</taxon>
        <taxon>Bacilli</taxon>
        <taxon>Bacillales</taxon>
        <taxon>Paenibacillaceae</taxon>
        <taxon>Paenibacillus</taxon>
    </lineage>
</organism>
<evidence type="ECO:0000313" key="4">
    <source>
        <dbReference type="Proteomes" id="UP000293568"/>
    </source>
</evidence>
<sequence>MKGKSLPIILFLAICAWIMQSALFQQDIAFGRSEISESSEVANSTVSESSLGVEQSEEDKTENVTNATYNQMGNDQELLQLGNKLKSLSTIAYQENNYELAKEIMDEYYSLLLKSAQFDNDNNSNSIDFTELTNEYLSEIQNYSRLDSNSSYSDYTEIARSSSIIATSTFENQEVLLDKPFDVAVGGSNYYTFIPLESGNYQLKTDNDADESVAIYADNLMTGRLISNDYYDSIIQFYSLSGNTYIIEIDNWDEINRAILNKTDTLQIKNIVDISLTDDSYQELDYIPKQSGEYKVITGAYGGFGYTSPTDVSIYDVKDKYKLIANGSSATIRLLAGQEVIIAIEDEDGAPLHTRVHITSANNSDLLEEVPVDLSVESGGYITLELNPLTTGNYTLFTDYFEGQNTGFEPDTVITLYDEQYKLLSYNDDKDRNSLLSSLSNEIKSRTTYYVRVEGFMERQIKTRLTAVYTPPDVTPPTSPVIYASGKTTNYTNGQWTNDKVTIHIGDPASPDTNIIQIKIGETSNWVDTDPYTYYDINTEGITKIYARVIDTSGNMSNPAELEVKIDRTGPSSPSFSVYKSINGNIQFSINNGVDLGSGIFKSQYKVGESGEWTDYLGGIVDLVDEKQKIYIRSVDNIGNIGSENYYKEPINLEYSYTPDNKLQYISNSETGEVIYEFIYDNNGNLVRIIKE</sequence>
<feature type="compositionally biased region" description="Polar residues" evidence="1">
    <location>
        <begin position="41"/>
        <end position="53"/>
    </location>
</feature>
<dbReference type="EMBL" id="CP035492">
    <property type="protein sequence ID" value="QAY65237.1"/>
    <property type="molecule type" value="Genomic_DNA"/>
</dbReference>
<protein>
    <submittedName>
        <fullName evidence="3">Uncharacterized protein</fullName>
    </submittedName>
</protein>
<evidence type="ECO:0000256" key="2">
    <source>
        <dbReference type="SAM" id="SignalP"/>
    </source>
</evidence>
<keyword evidence="2" id="KW-0732">Signal</keyword>
<dbReference type="Proteomes" id="UP000293568">
    <property type="component" value="Chromosome"/>
</dbReference>
<keyword evidence="4" id="KW-1185">Reference proteome</keyword>
<feature type="signal peptide" evidence="2">
    <location>
        <begin position="1"/>
        <end position="24"/>
    </location>
</feature>
<dbReference type="RefSeq" id="WP_129437606.1">
    <property type="nucleotide sequence ID" value="NZ_CP035492.1"/>
</dbReference>
<accession>A0A4P6EXA7</accession>
<dbReference type="AlphaFoldDB" id="A0A4P6EXA7"/>
<evidence type="ECO:0000256" key="1">
    <source>
        <dbReference type="SAM" id="MobiDB-lite"/>
    </source>
</evidence>
<feature type="chain" id="PRO_5039055202" evidence="2">
    <location>
        <begin position="25"/>
        <end position="692"/>
    </location>
</feature>
<proteinExistence type="predicted"/>
<dbReference type="OrthoDB" id="2486223at2"/>
<feature type="region of interest" description="Disordered" evidence="1">
    <location>
        <begin position="41"/>
        <end position="61"/>
    </location>
</feature>